<sequence length="81" mass="9313">NKKIFEENDRVETEHHVNLTNSKLRMHPKTVVHTNKIALWRSVKISWINGGCGSLVGELLEYFNSYHVHTNPINPAPSHNL</sequence>
<reference evidence="1" key="1">
    <citation type="submission" date="2020-08" db="EMBL/GenBank/DDBJ databases">
        <title>Multicomponent nature underlies the extraordinary mechanical properties of spider dragline silk.</title>
        <authorList>
            <person name="Kono N."/>
            <person name="Nakamura H."/>
            <person name="Mori M."/>
            <person name="Yoshida Y."/>
            <person name="Ohtoshi R."/>
            <person name="Malay A.D."/>
            <person name="Moran D.A.P."/>
            <person name="Tomita M."/>
            <person name="Numata K."/>
            <person name="Arakawa K."/>
        </authorList>
    </citation>
    <scope>NUCLEOTIDE SEQUENCE</scope>
</reference>
<gene>
    <name evidence="1" type="ORF">NPIL_187781</name>
</gene>
<proteinExistence type="predicted"/>
<protein>
    <submittedName>
        <fullName evidence="1">Uncharacterized protein</fullName>
    </submittedName>
</protein>
<organism evidence="1 2">
    <name type="scientific">Nephila pilipes</name>
    <name type="common">Giant wood spider</name>
    <name type="synonym">Nephila maculata</name>
    <dbReference type="NCBI Taxonomy" id="299642"/>
    <lineage>
        <taxon>Eukaryota</taxon>
        <taxon>Metazoa</taxon>
        <taxon>Ecdysozoa</taxon>
        <taxon>Arthropoda</taxon>
        <taxon>Chelicerata</taxon>
        <taxon>Arachnida</taxon>
        <taxon>Araneae</taxon>
        <taxon>Araneomorphae</taxon>
        <taxon>Entelegynae</taxon>
        <taxon>Araneoidea</taxon>
        <taxon>Nephilidae</taxon>
        <taxon>Nephila</taxon>
    </lineage>
</organism>
<dbReference type="Proteomes" id="UP000887013">
    <property type="component" value="Unassembled WGS sequence"/>
</dbReference>
<dbReference type="EMBL" id="BMAW01016368">
    <property type="protein sequence ID" value="GFT48693.1"/>
    <property type="molecule type" value="Genomic_DNA"/>
</dbReference>
<name>A0A8X6TRR6_NEPPI</name>
<keyword evidence="2" id="KW-1185">Reference proteome</keyword>
<evidence type="ECO:0000313" key="1">
    <source>
        <dbReference type="EMBL" id="GFT48693.1"/>
    </source>
</evidence>
<feature type="non-terminal residue" evidence="1">
    <location>
        <position position="1"/>
    </location>
</feature>
<comment type="caution">
    <text evidence="1">The sequence shown here is derived from an EMBL/GenBank/DDBJ whole genome shotgun (WGS) entry which is preliminary data.</text>
</comment>
<accession>A0A8X6TRR6</accession>
<evidence type="ECO:0000313" key="2">
    <source>
        <dbReference type="Proteomes" id="UP000887013"/>
    </source>
</evidence>
<dbReference type="AlphaFoldDB" id="A0A8X6TRR6"/>